<protein>
    <recommendedName>
        <fullName evidence="1">Phage terminase large subunit GpA ATPase domain-containing protein</fullName>
    </recommendedName>
</protein>
<dbReference type="InterPro" id="IPR046453">
    <property type="entry name" value="GpA_ATPase"/>
</dbReference>
<dbReference type="Gene3D" id="3.40.50.300">
    <property type="entry name" value="P-loop containing nucleotide triphosphate hydrolases"/>
    <property type="match status" value="1"/>
</dbReference>
<dbReference type="EMBL" id="LAZR01007289">
    <property type="protein sequence ID" value="KKM86227.1"/>
    <property type="molecule type" value="Genomic_DNA"/>
</dbReference>
<feature type="domain" description="Phage terminase large subunit GpA ATPase" evidence="1">
    <location>
        <begin position="38"/>
        <end position="234"/>
    </location>
</feature>
<proteinExistence type="predicted"/>
<dbReference type="InterPro" id="IPR027417">
    <property type="entry name" value="P-loop_NTPase"/>
</dbReference>
<dbReference type="GO" id="GO:0016887">
    <property type="term" value="F:ATP hydrolysis activity"/>
    <property type="evidence" value="ECO:0007669"/>
    <property type="project" value="InterPro"/>
</dbReference>
<dbReference type="Pfam" id="PF05876">
    <property type="entry name" value="GpA_ATPase"/>
    <property type="match status" value="1"/>
</dbReference>
<reference evidence="2" key="1">
    <citation type="journal article" date="2015" name="Nature">
        <title>Complex archaea that bridge the gap between prokaryotes and eukaryotes.</title>
        <authorList>
            <person name="Spang A."/>
            <person name="Saw J.H."/>
            <person name="Jorgensen S.L."/>
            <person name="Zaremba-Niedzwiedzka K."/>
            <person name="Martijn J."/>
            <person name="Lind A.E."/>
            <person name="van Eijk R."/>
            <person name="Schleper C."/>
            <person name="Guy L."/>
            <person name="Ettema T.J."/>
        </authorList>
    </citation>
    <scope>NUCLEOTIDE SEQUENCE</scope>
</reference>
<name>A0A0F9NY71_9ZZZZ</name>
<evidence type="ECO:0000259" key="1">
    <source>
        <dbReference type="Pfam" id="PF05876"/>
    </source>
</evidence>
<sequence length="253" mass="28641">MHELIQLMNERMSSGLQRHSIVDPARWACAYRVMGKPFPGPWGFERHPWLEEMHNSEADINVGQKAAQMGYTETVLNVCFYYIDMHGVDVLYLLPSKTPDASDFSAARFDAALNLSAHLGKLFSNVKNVGNKRAGNTNFYLRGAKSRSGLKSVPVGVLILDEKDEMNQDNIPLARERQSGYDMNKTWEISTPTIEGFGISETFNASTQNEFFFQCQACSLEGRSRWINLTWPDAIEICGESFDDPRIHDSYVK</sequence>
<comment type="caution">
    <text evidence="2">The sequence shown here is derived from an EMBL/GenBank/DDBJ whole genome shotgun (WGS) entry which is preliminary data.</text>
</comment>
<evidence type="ECO:0000313" key="2">
    <source>
        <dbReference type="EMBL" id="KKM86227.1"/>
    </source>
</evidence>
<organism evidence="2">
    <name type="scientific">marine sediment metagenome</name>
    <dbReference type="NCBI Taxonomy" id="412755"/>
    <lineage>
        <taxon>unclassified sequences</taxon>
        <taxon>metagenomes</taxon>
        <taxon>ecological metagenomes</taxon>
    </lineage>
</organism>
<accession>A0A0F9NY71</accession>
<dbReference type="AlphaFoldDB" id="A0A0F9NY71"/>
<gene>
    <name evidence="2" type="ORF">LCGC14_1281170</name>
</gene>